<keyword evidence="2" id="KW-1185">Reference proteome</keyword>
<protein>
    <submittedName>
        <fullName evidence="1">Uncharacterized protein</fullName>
    </submittedName>
</protein>
<accession>A0AAV4AE40</accession>
<name>A0AAV4AE40_9GAST</name>
<evidence type="ECO:0000313" key="2">
    <source>
        <dbReference type="Proteomes" id="UP000735302"/>
    </source>
</evidence>
<evidence type="ECO:0000313" key="1">
    <source>
        <dbReference type="EMBL" id="GFO05660.1"/>
    </source>
</evidence>
<reference evidence="1 2" key="1">
    <citation type="journal article" date="2021" name="Elife">
        <title>Chloroplast acquisition without the gene transfer in kleptoplastic sea slugs, Plakobranchus ocellatus.</title>
        <authorList>
            <person name="Maeda T."/>
            <person name="Takahashi S."/>
            <person name="Yoshida T."/>
            <person name="Shimamura S."/>
            <person name="Takaki Y."/>
            <person name="Nagai Y."/>
            <person name="Toyoda A."/>
            <person name="Suzuki Y."/>
            <person name="Arimoto A."/>
            <person name="Ishii H."/>
            <person name="Satoh N."/>
            <person name="Nishiyama T."/>
            <person name="Hasebe M."/>
            <person name="Maruyama T."/>
            <person name="Minagawa J."/>
            <person name="Obokata J."/>
            <person name="Shigenobu S."/>
        </authorList>
    </citation>
    <scope>NUCLEOTIDE SEQUENCE [LARGE SCALE GENOMIC DNA]</scope>
</reference>
<dbReference type="AlphaFoldDB" id="A0AAV4AE40"/>
<organism evidence="1 2">
    <name type="scientific">Plakobranchus ocellatus</name>
    <dbReference type="NCBI Taxonomy" id="259542"/>
    <lineage>
        <taxon>Eukaryota</taxon>
        <taxon>Metazoa</taxon>
        <taxon>Spiralia</taxon>
        <taxon>Lophotrochozoa</taxon>
        <taxon>Mollusca</taxon>
        <taxon>Gastropoda</taxon>
        <taxon>Heterobranchia</taxon>
        <taxon>Euthyneura</taxon>
        <taxon>Panpulmonata</taxon>
        <taxon>Sacoglossa</taxon>
        <taxon>Placobranchoidea</taxon>
        <taxon>Plakobranchidae</taxon>
        <taxon>Plakobranchus</taxon>
    </lineage>
</organism>
<sequence length="103" mass="11131">MDGIGSRSPLPCTKLQDVLQEICQTGSEVQQKWTTLVDTALTLVESLTEALCVDVDSRCEECCGALNVQRACGMLVTVVFWVAGVFSKTGSGSDEEDSRRRNG</sequence>
<dbReference type="Proteomes" id="UP000735302">
    <property type="component" value="Unassembled WGS sequence"/>
</dbReference>
<proteinExistence type="predicted"/>
<comment type="caution">
    <text evidence="1">The sequence shown here is derived from an EMBL/GenBank/DDBJ whole genome shotgun (WGS) entry which is preliminary data.</text>
</comment>
<dbReference type="EMBL" id="BLXT01003750">
    <property type="protein sequence ID" value="GFO05660.1"/>
    <property type="molecule type" value="Genomic_DNA"/>
</dbReference>
<gene>
    <name evidence="1" type="ORF">PoB_003216500</name>
</gene>